<dbReference type="GO" id="GO:0000166">
    <property type="term" value="F:nucleotide binding"/>
    <property type="evidence" value="ECO:0007669"/>
    <property type="project" value="InterPro"/>
</dbReference>
<evidence type="ECO:0000259" key="1">
    <source>
        <dbReference type="Pfam" id="PF01408"/>
    </source>
</evidence>
<dbReference type="PANTHER" id="PTHR43377:SF6">
    <property type="entry name" value="GFO_IDH_MOCA-LIKE OXIDOREDUCTASE N-TERMINAL DOMAIN-CONTAINING PROTEIN"/>
    <property type="match status" value="1"/>
</dbReference>
<sequence length="335" mass="38146">MIKIGVIGYGYWGPNLVRNFFGNNDCKIIKVADTKPERLFLLKKHYPAIKAVNQADEILNDRSIEAVVVATPVATHFPLGKKTLESGKHLLLEKPMASSLFEAEKLVELAKKKKKVLMVDHTFVYKDAVRKIKQMIDERIVGKLRYLDSTRTNLGLFQPDVNVLWDLAAHDVSILLYLQKEKPLSIQASGVSHTGNKIENLAYLTLKYRSGFVAHFNVSWISPVKIRMMLIGGSKKMVVFNDVEPSEKIRIYDSRYRVRDNKDKNKFIVDYRMGDIHIPKIDLKEALSDMASDFIESIKTGKRPVADMEHGLEVVKILSLAQQSLNNGEKPVYYK</sequence>
<dbReference type="Proteomes" id="UP000177208">
    <property type="component" value="Unassembled WGS sequence"/>
</dbReference>
<dbReference type="SUPFAM" id="SSF55347">
    <property type="entry name" value="Glyceraldehyde-3-phosphate dehydrogenase-like, C-terminal domain"/>
    <property type="match status" value="1"/>
</dbReference>
<dbReference type="AlphaFoldDB" id="A0A1F7GDZ4"/>
<gene>
    <name evidence="3" type="ORF">A2774_05110</name>
</gene>
<evidence type="ECO:0000313" key="4">
    <source>
        <dbReference type="Proteomes" id="UP000177208"/>
    </source>
</evidence>
<dbReference type="Pfam" id="PF01408">
    <property type="entry name" value="GFO_IDH_MocA"/>
    <property type="match status" value="1"/>
</dbReference>
<proteinExistence type="predicted"/>
<dbReference type="Gene3D" id="3.30.360.10">
    <property type="entry name" value="Dihydrodipicolinate Reductase, domain 2"/>
    <property type="match status" value="1"/>
</dbReference>
<dbReference type="InterPro" id="IPR055170">
    <property type="entry name" value="GFO_IDH_MocA-like_dom"/>
</dbReference>
<dbReference type="InterPro" id="IPR036291">
    <property type="entry name" value="NAD(P)-bd_dom_sf"/>
</dbReference>
<reference evidence="3 4" key="1">
    <citation type="journal article" date="2016" name="Nat. Commun.">
        <title>Thousands of microbial genomes shed light on interconnected biogeochemical processes in an aquifer system.</title>
        <authorList>
            <person name="Anantharaman K."/>
            <person name="Brown C.T."/>
            <person name="Hug L.A."/>
            <person name="Sharon I."/>
            <person name="Castelle C.J."/>
            <person name="Probst A.J."/>
            <person name="Thomas B.C."/>
            <person name="Singh A."/>
            <person name="Wilkins M.J."/>
            <person name="Karaoz U."/>
            <person name="Brodie E.L."/>
            <person name="Williams K.H."/>
            <person name="Hubbard S.S."/>
            <person name="Banfield J.F."/>
        </authorList>
    </citation>
    <scope>NUCLEOTIDE SEQUENCE [LARGE SCALE GENOMIC DNA]</scope>
</reference>
<evidence type="ECO:0000259" key="2">
    <source>
        <dbReference type="Pfam" id="PF22725"/>
    </source>
</evidence>
<protein>
    <submittedName>
        <fullName evidence="3">Oxidoreductase</fullName>
    </submittedName>
</protein>
<organism evidence="3 4">
    <name type="scientific">Candidatus Roizmanbacteria bacterium RIFCSPHIGHO2_01_FULL_39_12c</name>
    <dbReference type="NCBI Taxonomy" id="1802031"/>
    <lineage>
        <taxon>Bacteria</taxon>
        <taxon>Candidatus Roizmaniibacteriota</taxon>
    </lineage>
</organism>
<dbReference type="EMBL" id="MFZG01000013">
    <property type="protein sequence ID" value="OGK17073.1"/>
    <property type="molecule type" value="Genomic_DNA"/>
</dbReference>
<evidence type="ECO:0000313" key="3">
    <source>
        <dbReference type="EMBL" id="OGK17073.1"/>
    </source>
</evidence>
<dbReference type="InterPro" id="IPR051450">
    <property type="entry name" value="Gfo/Idh/MocA_Oxidoreductases"/>
</dbReference>
<dbReference type="Pfam" id="PF22725">
    <property type="entry name" value="GFO_IDH_MocA_C3"/>
    <property type="match status" value="1"/>
</dbReference>
<feature type="domain" description="GFO/IDH/MocA-like oxidoreductase" evidence="2">
    <location>
        <begin position="129"/>
        <end position="235"/>
    </location>
</feature>
<accession>A0A1F7GDZ4</accession>
<name>A0A1F7GDZ4_9BACT</name>
<dbReference type="PANTHER" id="PTHR43377">
    <property type="entry name" value="BILIVERDIN REDUCTASE A"/>
    <property type="match status" value="1"/>
</dbReference>
<dbReference type="Gene3D" id="3.40.50.720">
    <property type="entry name" value="NAD(P)-binding Rossmann-like Domain"/>
    <property type="match status" value="1"/>
</dbReference>
<dbReference type="SUPFAM" id="SSF51735">
    <property type="entry name" value="NAD(P)-binding Rossmann-fold domains"/>
    <property type="match status" value="1"/>
</dbReference>
<dbReference type="InterPro" id="IPR000683">
    <property type="entry name" value="Gfo/Idh/MocA-like_OxRdtase_N"/>
</dbReference>
<comment type="caution">
    <text evidence="3">The sequence shown here is derived from an EMBL/GenBank/DDBJ whole genome shotgun (WGS) entry which is preliminary data.</text>
</comment>
<feature type="domain" description="Gfo/Idh/MocA-like oxidoreductase N-terminal" evidence="1">
    <location>
        <begin position="2"/>
        <end position="121"/>
    </location>
</feature>